<dbReference type="PANTHER" id="PTHR30033">
    <property type="entry name" value="FLAGELLAR HOOK-ASSOCIATED PROTEIN 1"/>
    <property type="match status" value="1"/>
</dbReference>
<dbReference type="Pfam" id="PF06429">
    <property type="entry name" value="Flg_bbr_C"/>
    <property type="match status" value="1"/>
</dbReference>
<feature type="domain" description="Flagellar basal-body/hook protein C-terminal" evidence="9">
    <location>
        <begin position="404"/>
        <end position="442"/>
    </location>
</feature>
<dbReference type="InterPro" id="IPR053927">
    <property type="entry name" value="FlgK_helical"/>
</dbReference>
<dbReference type="Pfam" id="PF00460">
    <property type="entry name" value="Flg_bb_rod"/>
    <property type="match status" value="1"/>
</dbReference>
<dbReference type="GO" id="GO:0009424">
    <property type="term" value="C:bacterial-type flagellum hook"/>
    <property type="evidence" value="ECO:0007669"/>
    <property type="project" value="UniProtKB-UniRule"/>
</dbReference>
<dbReference type="GO" id="GO:0005198">
    <property type="term" value="F:structural molecule activity"/>
    <property type="evidence" value="ECO:0007669"/>
    <property type="project" value="UniProtKB-UniRule"/>
</dbReference>
<evidence type="ECO:0000256" key="2">
    <source>
        <dbReference type="ARBA" id="ARBA00004613"/>
    </source>
</evidence>
<dbReference type="EMBL" id="FOLB01000005">
    <property type="protein sequence ID" value="SFC32324.1"/>
    <property type="molecule type" value="Genomic_DNA"/>
</dbReference>
<keyword evidence="11" id="KW-0966">Cell projection</keyword>
<dbReference type="Proteomes" id="UP000198832">
    <property type="component" value="Unassembled WGS sequence"/>
</dbReference>
<sequence length="448" mass="46298">MVGTFGGLNTALSALRYQQVALDVSNNNIANVNTEGYVRRRAESGAVAAPDQPAMWSQYVGHGDGVAVQSVSRLVDPLLDARSRRENGSLSYLSTQQTILNRVETGVNEPGPNGLSAALLDLRSAFQNLVSDPGGAAARQVVLEKAGAVASAFKTQSDNVTTEMADQQMHAATAVQQVNDTATELARLNKTIRIAQVNKTDVGSLSDQRDLLALNLAKLTGAEVKVQPDGQYDVAVNGVALVTGDTARQLTASGTPTALAIAGDPVPAGVSGELGGVLDALNDTLPAYQKSLDDIATTFMDQMNAQHRAGKDLNGVAGGDLFTLDPADPAGSLSVAFTDGKLLAASSGGAKDGGNADALSTATTVGSDYAALVTSFGGTVASINRQTTTQQALTGQVDDEREQMAGVSLDEETVNMVAAQHAYEAASKVMTVLDSLLDTLINRTGVTH</sequence>
<organism evidence="11 12">
    <name type="scientific">Nocardioides terrae</name>
    <dbReference type="NCBI Taxonomy" id="574651"/>
    <lineage>
        <taxon>Bacteria</taxon>
        <taxon>Bacillati</taxon>
        <taxon>Actinomycetota</taxon>
        <taxon>Actinomycetes</taxon>
        <taxon>Propionibacteriales</taxon>
        <taxon>Nocardioidaceae</taxon>
        <taxon>Nocardioides</taxon>
    </lineage>
</organism>
<keyword evidence="6 7" id="KW-0975">Bacterial flagellum</keyword>
<evidence type="ECO:0000259" key="10">
    <source>
        <dbReference type="Pfam" id="PF22638"/>
    </source>
</evidence>
<dbReference type="STRING" id="574651.SAMN04487968_105176"/>
<feature type="domain" description="Flagellar hook-associated protein FlgK helical" evidence="10">
    <location>
        <begin position="100"/>
        <end position="322"/>
    </location>
</feature>
<dbReference type="OrthoDB" id="9802553at2"/>
<dbReference type="PRINTS" id="PR01005">
    <property type="entry name" value="FLGHOOKAP1"/>
</dbReference>
<evidence type="ECO:0000259" key="8">
    <source>
        <dbReference type="Pfam" id="PF00460"/>
    </source>
</evidence>
<accession>A0A1I1I833</accession>
<evidence type="ECO:0000256" key="7">
    <source>
        <dbReference type="RuleBase" id="RU362065"/>
    </source>
</evidence>
<feature type="domain" description="Flagellar basal body rod protein N-terminal" evidence="8">
    <location>
        <begin position="8"/>
        <end position="37"/>
    </location>
</feature>
<keyword evidence="11" id="KW-0282">Flagellum</keyword>
<comment type="similarity">
    <text evidence="3 7">Belongs to the flagella basal body rod proteins family.</text>
</comment>
<dbReference type="GO" id="GO:0044780">
    <property type="term" value="P:bacterial-type flagellum assembly"/>
    <property type="evidence" value="ECO:0007669"/>
    <property type="project" value="InterPro"/>
</dbReference>
<evidence type="ECO:0000256" key="6">
    <source>
        <dbReference type="ARBA" id="ARBA00023143"/>
    </source>
</evidence>
<keyword evidence="12" id="KW-1185">Reference proteome</keyword>
<protein>
    <recommendedName>
        <fullName evidence="4 7">Flagellar hook-associated protein 1</fullName>
        <shortName evidence="7">HAP1</shortName>
    </recommendedName>
</protein>
<gene>
    <name evidence="7" type="primary">flgK</name>
    <name evidence="11" type="ORF">SAMN04487968_105176</name>
</gene>
<dbReference type="PANTHER" id="PTHR30033:SF1">
    <property type="entry name" value="FLAGELLAR HOOK-ASSOCIATED PROTEIN 1"/>
    <property type="match status" value="1"/>
</dbReference>
<dbReference type="GO" id="GO:0005576">
    <property type="term" value="C:extracellular region"/>
    <property type="evidence" value="ECO:0007669"/>
    <property type="project" value="UniProtKB-SubCell"/>
</dbReference>
<evidence type="ECO:0000259" key="9">
    <source>
        <dbReference type="Pfam" id="PF06429"/>
    </source>
</evidence>
<dbReference type="InterPro" id="IPR010930">
    <property type="entry name" value="Flg_bb/hook_C_dom"/>
</dbReference>
<dbReference type="SUPFAM" id="SSF64518">
    <property type="entry name" value="Phase 1 flagellin"/>
    <property type="match status" value="1"/>
</dbReference>
<dbReference type="RefSeq" id="WP_091122611.1">
    <property type="nucleotide sequence ID" value="NZ_FOLB01000005.1"/>
</dbReference>
<dbReference type="AlphaFoldDB" id="A0A1I1I833"/>
<dbReference type="NCBIfam" id="TIGR02492">
    <property type="entry name" value="flgK_ends"/>
    <property type="match status" value="1"/>
</dbReference>
<keyword evidence="5 7" id="KW-0964">Secreted</keyword>
<evidence type="ECO:0000313" key="12">
    <source>
        <dbReference type="Proteomes" id="UP000198832"/>
    </source>
</evidence>
<reference evidence="11 12" key="1">
    <citation type="submission" date="2016-10" db="EMBL/GenBank/DDBJ databases">
        <authorList>
            <person name="de Groot N.N."/>
        </authorList>
    </citation>
    <scope>NUCLEOTIDE SEQUENCE [LARGE SCALE GENOMIC DNA]</scope>
    <source>
        <strain evidence="11 12">CGMCC 1.7056</strain>
    </source>
</reference>
<dbReference type="InterPro" id="IPR001444">
    <property type="entry name" value="Flag_bb_rod_N"/>
</dbReference>
<evidence type="ECO:0000313" key="11">
    <source>
        <dbReference type="EMBL" id="SFC32324.1"/>
    </source>
</evidence>
<keyword evidence="11" id="KW-0969">Cilium</keyword>
<comment type="subcellular location">
    <subcellularLocation>
        <location evidence="1 7">Bacterial flagellum</location>
    </subcellularLocation>
    <subcellularLocation>
        <location evidence="2 7">Secreted</location>
    </subcellularLocation>
</comment>
<dbReference type="Pfam" id="PF22638">
    <property type="entry name" value="FlgK_D1"/>
    <property type="match status" value="1"/>
</dbReference>
<proteinExistence type="inferred from homology"/>
<evidence type="ECO:0000256" key="3">
    <source>
        <dbReference type="ARBA" id="ARBA00009677"/>
    </source>
</evidence>
<dbReference type="InterPro" id="IPR002371">
    <property type="entry name" value="FlgK"/>
</dbReference>
<evidence type="ECO:0000256" key="4">
    <source>
        <dbReference type="ARBA" id="ARBA00016244"/>
    </source>
</evidence>
<evidence type="ECO:0000256" key="5">
    <source>
        <dbReference type="ARBA" id="ARBA00022525"/>
    </source>
</evidence>
<evidence type="ECO:0000256" key="1">
    <source>
        <dbReference type="ARBA" id="ARBA00004365"/>
    </source>
</evidence>
<name>A0A1I1I833_9ACTN</name>